<comment type="caution">
    <text evidence="3">The sequence shown here is derived from an EMBL/GenBank/DDBJ whole genome shotgun (WGS) entry which is preliminary data.</text>
</comment>
<name>A0ABN1ALK8_9SPHN</name>
<dbReference type="Pfam" id="PF25917">
    <property type="entry name" value="BSH_RND"/>
    <property type="match status" value="1"/>
</dbReference>
<dbReference type="Proteomes" id="UP001500713">
    <property type="component" value="Unassembled WGS sequence"/>
</dbReference>
<evidence type="ECO:0000313" key="4">
    <source>
        <dbReference type="Proteomes" id="UP001500713"/>
    </source>
</evidence>
<organism evidence="3 4">
    <name type="scientific">Parasphingorhabdus litoris</name>
    <dbReference type="NCBI Taxonomy" id="394733"/>
    <lineage>
        <taxon>Bacteria</taxon>
        <taxon>Pseudomonadati</taxon>
        <taxon>Pseudomonadota</taxon>
        <taxon>Alphaproteobacteria</taxon>
        <taxon>Sphingomonadales</taxon>
        <taxon>Sphingomonadaceae</taxon>
        <taxon>Parasphingorhabdus</taxon>
    </lineage>
</organism>
<reference evidence="3 4" key="1">
    <citation type="journal article" date="2019" name="Int. J. Syst. Evol. Microbiol.">
        <title>The Global Catalogue of Microorganisms (GCM) 10K type strain sequencing project: providing services to taxonomists for standard genome sequencing and annotation.</title>
        <authorList>
            <consortium name="The Broad Institute Genomics Platform"/>
            <consortium name="The Broad Institute Genome Sequencing Center for Infectious Disease"/>
            <person name="Wu L."/>
            <person name="Ma J."/>
        </authorList>
    </citation>
    <scope>NUCLEOTIDE SEQUENCE [LARGE SCALE GENOMIC DNA]</scope>
    <source>
        <strain evidence="3 4">JCM 14162</strain>
    </source>
</reference>
<accession>A0ABN1ALK8</accession>
<dbReference type="RefSeq" id="WP_229954539.1">
    <property type="nucleotide sequence ID" value="NZ_BAAAEM010000002.1"/>
</dbReference>
<proteinExistence type="inferred from homology"/>
<comment type="similarity">
    <text evidence="1">Belongs to the membrane fusion protein (MFP) (TC 8.A.1) family.</text>
</comment>
<dbReference type="InterPro" id="IPR058625">
    <property type="entry name" value="MdtA-like_BSH"/>
</dbReference>
<dbReference type="SUPFAM" id="SSF111369">
    <property type="entry name" value="HlyD-like secretion proteins"/>
    <property type="match status" value="1"/>
</dbReference>
<dbReference type="Gene3D" id="1.10.287.470">
    <property type="entry name" value="Helix hairpin bin"/>
    <property type="match status" value="1"/>
</dbReference>
<feature type="domain" description="Multidrug resistance protein MdtA-like barrel-sandwich hybrid" evidence="2">
    <location>
        <begin position="62"/>
        <end position="189"/>
    </location>
</feature>
<evidence type="ECO:0000256" key="1">
    <source>
        <dbReference type="ARBA" id="ARBA00009477"/>
    </source>
</evidence>
<dbReference type="PANTHER" id="PTHR30469:SF15">
    <property type="entry name" value="HLYD FAMILY OF SECRETION PROTEINS"/>
    <property type="match status" value="1"/>
</dbReference>
<dbReference type="PANTHER" id="PTHR30469">
    <property type="entry name" value="MULTIDRUG RESISTANCE PROTEIN MDTA"/>
    <property type="match status" value="1"/>
</dbReference>
<dbReference type="Gene3D" id="2.40.420.20">
    <property type="match status" value="1"/>
</dbReference>
<protein>
    <recommendedName>
        <fullName evidence="2">Multidrug resistance protein MdtA-like barrel-sandwich hybrid domain-containing protein</fullName>
    </recommendedName>
</protein>
<evidence type="ECO:0000313" key="3">
    <source>
        <dbReference type="EMBL" id="GAA0479141.1"/>
    </source>
</evidence>
<gene>
    <name evidence="3" type="ORF">GCM10009096_21440</name>
</gene>
<evidence type="ECO:0000259" key="2">
    <source>
        <dbReference type="Pfam" id="PF25917"/>
    </source>
</evidence>
<dbReference type="Gene3D" id="2.40.50.100">
    <property type="match status" value="1"/>
</dbReference>
<dbReference type="NCBIfam" id="TIGR01730">
    <property type="entry name" value="RND_mfp"/>
    <property type="match status" value="1"/>
</dbReference>
<keyword evidence="4" id="KW-1185">Reference proteome</keyword>
<dbReference type="Gene3D" id="2.40.30.170">
    <property type="match status" value="1"/>
</dbReference>
<dbReference type="InterPro" id="IPR006143">
    <property type="entry name" value="RND_pump_MFP"/>
</dbReference>
<dbReference type="EMBL" id="BAAAEM010000002">
    <property type="protein sequence ID" value="GAA0479141.1"/>
    <property type="molecule type" value="Genomic_DNA"/>
</dbReference>
<sequence length="353" mass="37620">MILSITCLLVACHAVETDEDGALLPRTVALSKTKPADGYASHIFVGSVQSSERARLAFAQAGSIGITNVEIGDHVNQGTQLATLEVQPFERRREQARAGLDRARAAFNEVEKRHAAQKSLVERGFFRRLTFESTVAQLEVARADVRTAEAELALSERTIREARIVSPISGTVAQRMAEPGEFVQPGQTIFEIDGDGSLEAIIPVPAAMAAKLSQGVDVILESAGEKIEGKVLHIGERQGRGGLVTIEVLIGEQADGFHPGATVEARFILSQQQGEIVEIPLSAFLPGAAPNRGTVFAFNSDTRRVKQLDVAVRPADGETLLTSSLAPGMLVVSAGVRFLNDGDLVNALPVTAD</sequence>